<name>A0A7W3JI59_9MICO</name>
<dbReference type="EMBL" id="BJUV01000035">
    <property type="protein sequence ID" value="GEK84375.1"/>
    <property type="molecule type" value="Genomic_DNA"/>
</dbReference>
<dbReference type="EMBL" id="JACGWW010000002">
    <property type="protein sequence ID" value="MBA8813320.1"/>
    <property type="molecule type" value="Genomic_DNA"/>
</dbReference>
<reference evidence="2 4" key="1">
    <citation type="submission" date="2019-07" db="EMBL/GenBank/DDBJ databases">
        <title>Whole genome shotgun sequence of Frigoribacterium faeni NBRC 103066.</title>
        <authorList>
            <person name="Hosoyama A."/>
            <person name="Uohara A."/>
            <person name="Ohji S."/>
            <person name="Ichikawa N."/>
        </authorList>
    </citation>
    <scope>NUCLEOTIDE SEQUENCE [LARGE SCALE GENOMIC DNA]</scope>
    <source>
        <strain evidence="2 4">NBRC 103066</strain>
    </source>
</reference>
<keyword evidence="4" id="KW-1185">Reference proteome</keyword>
<reference evidence="3 5" key="2">
    <citation type="submission" date="2020-07" db="EMBL/GenBank/DDBJ databases">
        <title>Sequencing the genomes of 1000 actinobacteria strains.</title>
        <authorList>
            <person name="Klenk H.-P."/>
        </authorList>
    </citation>
    <scope>NUCLEOTIDE SEQUENCE [LARGE SCALE GENOMIC DNA]</scope>
    <source>
        <strain evidence="3 5">DSM 10309</strain>
    </source>
</reference>
<gene>
    <name evidence="3" type="ORF">FB463_001569</name>
    <name evidence="2" type="ORF">FFA01_26840</name>
</gene>
<dbReference type="AlphaFoldDB" id="A0A7W3JI59"/>
<organism evidence="3 5">
    <name type="scientific">Frigoribacterium faeni</name>
    <dbReference type="NCBI Taxonomy" id="145483"/>
    <lineage>
        <taxon>Bacteria</taxon>
        <taxon>Bacillati</taxon>
        <taxon>Actinomycetota</taxon>
        <taxon>Actinomycetes</taxon>
        <taxon>Micrococcales</taxon>
        <taxon>Microbacteriaceae</taxon>
        <taxon>Frigoribacterium</taxon>
    </lineage>
</organism>
<dbReference type="RefSeq" id="WP_146856699.1">
    <property type="nucleotide sequence ID" value="NZ_BAAAHR010000001.1"/>
</dbReference>
<evidence type="ECO:0000313" key="4">
    <source>
        <dbReference type="Proteomes" id="UP000321154"/>
    </source>
</evidence>
<evidence type="ECO:0000313" key="3">
    <source>
        <dbReference type="EMBL" id="MBA8813320.1"/>
    </source>
</evidence>
<sequence>MTEAPPPGQGAPRAGRPARRRGAAESLLSIVLVLEAMSMFFVILVVNGRGLLPTGVAFGGGLGAIVLMLLVSRVLRFRWGIVLGWVVQAGLIACGLLDPVMYVVAAIFVALWTYCLVKGTQLDRLNAARYGDANGPAGQA</sequence>
<dbReference type="Pfam" id="PF14017">
    <property type="entry name" value="DUF4233"/>
    <property type="match status" value="1"/>
</dbReference>
<protein>
    <recommendedName>
        <fullName evidence="6">DUF4233 domain-containing protein</fullName>
    </recommendedName>
</protein>
<keyword evidence="1" id="KW-1133">Transmembrane helix</keyword>
<dbReference type="Proteomes" id="UP000321154">
    <property type="component" value="Unassembled WGS sequence"/>
</dbReference>
<dbReference type="Proteomes" id="UP000522688">
    <property type="component" value="Unassembled WGS sequence"/>
</dbReference>
<dbReference type="InterPro" id="IPR025327">
    <property type="entry name" value="DUF4233"/>
</dbReference>
<evidence type="ECO:0000256" key="1">
    <source>
        <dbReference type="SAM" id="Phobius"/>
    </source>
</evidence>
<evidence type="ECO:0000313" key="5">
    <source>
        <dbReference type="Proteomes" id="UP000522688"/>
    </source>
</evidence>
<keyword evidence="1" id="KW-0812">Transmembrane</keyword>
<keyword evidence="1" id="KW-0472">Membrane</keyword>
<feature type="transmembrane region" description="Helical" evidence="1">
    <location>
        <begin position="26"/>
        <end position="45"/>
    </location>
</feature>
<feature type="transmembrane region" description="Helical" evidence="1">
    <location>
        <begin position="51"/>
        <end position="70"/>
    </location>
</feature>
<feature type="transmembrane region" description="Helical" evidence="1">
    <location>
        <begin position="77"/>
        <end position="93"/>
    </location>
</feature>
<feature type="transmembrane region" description="Helical" evidence="1">
    <location>
        <begin position="99"/>
        <end position="117"/>
    </location>
</feature>
<evidence type="ECO:0008006" key="6">
    <source>
        <dbReference type="Google" id="ProtNLM"/>
    </source>
</evidence>
<evidence type="ECO:0000313" key="2">
    <source>
        <dbReference type="EMBL" id="GEK84375.1"/>
    </source>
</evidence>
<proteinExistence type="predicted"/>
<comment type="caution">
    <text evidence="3">The sequence shown here is derived from an EMBL/GenBank/DDBJ whole genome shotgun (WGS) entry which is preliminary data.</text>
</comment>
<dbReference type="OrthoDB" id="3267755at2"/>
<accession>A0A7W3JI59</accession>